<keyword evidence="9" id="KW-0472">Membrane</keyword>
<name>F6ZPY6_CIOIN</name>
<reference evidence="15" key="3">
    <citation type="submission" date="2025-08" db="UniProtKB">
        <authorList>
            <consortium name="Ensembl"/>
        </authorList>
    </citation>
    <scope>IDENTIFICATION</scope>
</reference>
<evidence type="ECO:0000256" key="10">
    <source>
        <dbReference type="ARBA" id="ARBA00023180"/>
    </source>
</evidence>
<dbReference type="UniPathway" id="UPA00378"/>
<sequence length="327" mass="37496">MLLLFGTLYTFVFLSSNKPRTTGNEPTNFCSTPSPLLTGSTNVNFEDGGGRTNWPPTFEEINQENLHLQAGGFYPGPSTCTPKATVAIIIPYRDRDVHLRFQLHYLLGILFRQQTRHVIIVAEQEGLDIFNKGQLMNTAFNYVMKELKLDVDCVFFHDVDSISEDDRTLYECRGKKEVVHLSHRMDKFNYRFCCGVTVGGVLGMLPTQFAKVNGFSNIYSGWGGEDDDMNARLTELGGYKIYRPVDEYNRYAMVHHKRDADNPNNDYGRRLYLKWKQRQPNDGLNSLETEVISVVKHPTHTRLYIQTKHIDVDDWLGEEQPDVINQG</sequence>
<dbReference type="PRINTS" id="PR02050">
    <property type="entry name" value="B14GALTRFASE"/>
</dbReference>
<dbReference type="InterPro" id="IPR029044">
    <property type="entry name" value="Nucleotide-diphossugar_trans"/>
</dbReference>
<organism evidence="15 16">
    <name type="scientific">Ciona intestinalis</name>
    <name type="common">Transparent sea squirt</name>
    <name type="synonym">Ascidia intestinalis</name>
    <dbReference type="NCBI Taxonomy" id="7719"/>
    <lineage>
        <taxon>Eukaryota</taxon>
        <taxon>Metazoa</taxon>
        <taxon>Chordata</taxon>
        <taxon>Tunicata</taxon>
        <taxon>Ascidiacea</taxon>
        <taxon>Phlebobranchia</taxon>
        <taxon>Cionidae</taxon>
        <taxon>Ciona</taxon>
    </lineage>
</organism>
<evidence type="ECO:0000256" key="5">
    <source>
        <dbReference type="ARBA" id="ARBA00022679"/>
    </source>
</evidence>
<dbReference type="GO" id="GO:0008378">
    <property type="term" value="F:galactosyltransferase activity"/>
    <property type="evidence" value="ECO:0000318"/>
    <property type="project" value="GO_Central"/>
</dbReference>
<evidence type="ECO:0000259" key="14">
    <source>
        <dbReference type="Pfam" id="PF13733"/>
    </source>
</evidence>
<evidence type="ECO:0000256" key="1">
    <source>
        <dbReference type="ARBA" id="ARBA00004606"/>
    </source>
</evidence>
<dbReference type="AlphaFoldDB" id="F6ZPY6"/>
<dbReference type="Proteomes" id="UP000008144">
    <property type="component" value="Chromosome 9"/>
</dbReference>
<dbReference type="Ensembl" id="ENSCINT00000004519.2">
    <property type="protein sequence ID" value="ENSCINP00000004519.2"/>
    <property type="gene ID" value="ENSCING00000002212.2"/>
</dbReference>
<evidence type="ECO:0000259" key="13">
    <source>
        <dbReference type="Pfam" id="PF02709"/>
    </source>
</evidence>
<keyword evidence="6" id="KW-0812">Transmembrane</keyword>
<dbReference type="GO" id="GO:0016020">
    <property type="term" value="C:membrane"/>
    <property type="evidence" value="ECO:0007669"/>
    <property type="project" value="UniProtKB-SubCell"/>
</dbReference>
<feature type="signal peptide" evidence="12">
    <location>
        <begin position="1"/>
        <end position="23"/>
    </location>
</feature>
<comment type="function">
    <text evidence="11">Catalyses the transfer of galactose onto proteins or lipids.</text>
</comment>
<evidence type="ECO:0000256" key="7">
    <source>
        <dbReference type="ARBA" id="ARBA00022968"/>
    </source>
</evidence>
<evidence type="ECO:0000256" key="3">
    <source>
        <dbReference type="ARBA" id="ARBA00005735"/>
    </source>
</evidence>
<dbReference type="OMA" id="ERANWPP"/>
<dbReference type="STRING" id="7719.ENSCINP00000004519"/>
<accession>F6ZPY6</accession>
<dbReference type="InterPro" id="IPR003859">
    <property type="entry name" value="Galactosyl_T"/>
</dbReference>
<evidence type="ECO:0000313" key="16">
    <source>
        <dbReference type="Proteomes" id="UP000008144"/>
    </source>
</evidence>
<comment type="similarity">
    <text evidence="3 11">Belongs to the glycosyltransferase 7 family.</text>
</comment>
<evidence type="ECO:0000256" key="6">
    <source>
        <dbReference type="ARBA" id="ARBA00022692"/>
    </source>
</evidence>
<dbReference type="PANTHER" id="PTHR19300:SF61">
    <property type="entry name" value="BETA-1,4-N-ACETYLGALACTOSAMINYLTRANSFERASE"/>
    <property type="match status" value="1"/>
</dbReference>
<keyword evidence="10 11" id="KW-0325">Glycoprotein</keyword>
<reference evidence="16" key="1">
    <citation type="journal article" date="2002" name="Science">
        <title>The draft genome of Ciona intestinalis: insights into chordate and vertebrate origins.</title>
        <authorList>
            <person name="Dehal P."/>
            <person name="Satou Y."/>
            <person name="Campbell R.K."/>
            <person name="Chapman J."/>
            <person name="Degnan B."/>
            <person name="De Tomaso A."/>
            <person name="Davidson B."/>
            <person name="Di Gregorio A."/>
            <person name="Gelpke M."/>
            <person name="Goodstein D.M."/>
            <person name="Harafuji N."/>
            <person name="Hastings K.E."/>
            <person name="Ho I."/>
            <person name="Hotta K."/>
            <person name="Huang W."/>
            <person name="Kawashima T."/>
            <person name="Lemaire P."/>
            <person name="Martinez D."/>
            <person name="Meinertzhagen I.A."/>
            <person name="Necula S."/>
            <person name="Nonaka M."/>
            <person name="Putnam N."/>
            <person name="Rash S."/>
            <person name="Saiga H."/>
            <person name="Satake M."/>
            <person name="Terry A."/>
            <person name="Yamada L."/>
            <person name="Wang H.G."/>
            <person name="Awazu S."/>
            <person name="Azumi K."/>
            <person name="Boore J."/>
            <person name="Branno M."/>
            <person name="Chin-Bow S."/>
            <person name="DeSantis R."/>
            <person name="Doyle S."/>
            <person name="Francino P."/>
            <person name="Keys D.N."/>
            <person name="Haga S."/>
            <person name="Hayashi H."/>
            <person name="Hino K."/>
            <person name="Imai K.S."/>
            <person name="Inaba K."/>
            <person name="Kano S."/>
            <person name="Kobayashi K."/>
            <person name="Kobayashi M."/>
            <person name="Lee B.I."/>
            <person name="Makabe K.W."/>
            <person name="Manohar C."/>
            <person name="Matassi G."/>
            <person name="Medina M."/>
            <person name="Mochizuki Y."/>
            <person name="Mount S."/>
            <person name="Morishita T."/>
            <person name="Miura S."/>
            <person name="Nakayama A."/>
            <person name="Nishizaka S."/>
            <person name="Nomoto H."/>
            <person name="Ohta F."/>
            <person name="Oishi K."/>
            <person name="Rigoutsos I."/>
            <person name="Sano M."/>
            <person name="Sasaki A."/>
            <person name="Sasakura Y."/>
            <person name="Shoguchi E."/>
            <person name="Shin-i T."/>
            <person name="Spagnuolo A."/>
            <person name="Stainier D."/>
            <person name="Suzuki M.M."/>
            <person name="Tassy O."/>
            <person name="Takatori N."/>
            <person name="Tokuoka M."/>
            <person name="Yagi K."/>
            <person name="Yoshizaki F."/>
            <person name="Wada S."/>
            <person name="Zhang C."/>
            <person name="Hyatt P.D."/>
            <person name="Larimer F."/>
            <person name="Detter C."/>
            <person name="Doggett N."/>
            <person name="Glavina T."/>
            <person name="Hawkins T."/>
            <person name="Richardson P."/>
            <person name="Lucas S."/>
            <person name="Kohara Y."/>
            <person name="Levine M."/>
            <person name="Satoh N."/>
            <person name="Rokhsar D.S."/>
        </authorList>
    </citation>
    <scope>NUCLEOTIDE SEQUENCE [LARGE SCALE GENOMIC DNA]</scope>
</reference>
<dbReference type="InterPro" id="IPR027791">
    <property type="entry name" value="Galactosyl_T_C"/>
</dbReference>
<dbReference type="EC" id="2.4.1.-" evidence="11"/>
<dbReference type="Gene3D" id="3.90.550.10">
    <property type="entry name" value="Spore Coat Polysaccharide Biosynthesis Protein SpsA, Chain A"/>
    <property type="match status" value="1"/>
</dbReference>
<feature type="domain" description="Galactosyltransferase N-terminal" evidence="14">
    <location>
        <begin position="30"/>
        <end position="172"/>
    </location>
</feature>
<evidence type="ECO:0000256" key="4">
    <source>
        <dbReference type="ARBA" id="ARBA00022676"/>
    </source>
</evidence>
<evidence type="ECO:0000256" key="11">
    <source>
        <dbReference type="RuleBase" id="RU368121"/>
    </source>
</evidence>
<dbReference type="HOGENOM" id="CLU_044391_1_2_1"/>
<evidence type="ECO:0000256" key="12">
    <source>
        <dbReference type="SAM" id="SignalP"/>
    </source>
</evidence>
<feature type="domain" description="Galactosyltransferase C-terminal" evidence="13">
    <location>
        <begin position="180"/>
        <end position="257"/>
    </location>
</feature>
<dbReference type="EMBL" id="EAAA01003016">
    <property type="status" value="NOT_ANNOTATED_CDS"/>
    <property type="molecule type" value="Genomic_DNA"/>
</dbReference>
<protein>
    <recommendedName>
        <fullName evidence="11">Beta-1,4-galactosyltransferase</fullName>
        <ecNumber evidence="11">2.4.1.-</ecNumber>
    </recommendedName>
</protein>
<evidence type="ECO:0000256" key="2">
    <source>
        <dbReference type="ARBA" id="ARBA00004922"/>
    </source>
</evidence>
<dbReference type="GeneTree" id="ENSGT00940000163971"/>
<proteinExistence type="inferred from homology"/>
<dbReference type="GO" id="GO:0005975">
    <property type="term" value="P:carbohydrate metabolic process"/>
    <property type="evidence" value="ECO:0007669"/>
    <property type="project" value="InterPro"/>
</dbReference>
<dbReference type="SUPFAM" id="SSF53448">
    <property type="entry name" value="Nucleotide-diphospho-sugar transferases"/>
    <property type="match status" value="1"/>
</dbReference>
<dbReference type="Pfam" id="PF02709">
    <property type="entry name" value="Glyco_transf_7C"/>
    <property type="match status" value="1"/>
</dbReference>
<comment type="pathway">
    <text evidence="2 11">Protein modification; protein glycosylation.</text>
</comment>
<keyword evidence="4 11" id="KW-0328">Glycosyltransferase</keyword>
<keyword evidence="8" id="KW-1133">Transmembrane helix</keyword>
<dbReference type="InParanoid" id="F6ZPY6"/>
<dbReference type="GO" id="GO:0005794">
    <property type="term" value="C:Golgi apparatus"/>
    <property type="evidence" value="ECO:0000318"/>
    <property type="project" value="GO_Central"/>
</dbReference>
<evidence type="ECO:0000256" key="8">
    <source>
        <dbReference type="ARBA" id="ARBA00022989"/>
    </source>
</evidence>
<keyword evidence="7 11" id="KW-0735">Signal-anchor</keyword>
<dbReference type="InterPro" id="IPR027995">
    <property type="entry name" value="Galactosyl_T_N"/>
</dbReference>
<reference evidence="15" key="4">
    <citation type="submission" date="2025-09" db="UniProtKB">
        <authorList>
            <consortium name="Ensembl"/>
        </authorList>
    </citation>
    <scope>IDENTIFICATION</scope>
</reference>
<dbReference type="PANTHER" id="PTHR19300">
    <property type="entry name" value="BETA-1,4-GALACTOSYLTRANSFERASE"/>
    <property type="match status" value="1"/>
</dbReference>
<keyword evidence="16" id="KW-1185">Reference proteome</keyword>
<dbReference type="Pfam" id="PF13733">
    <property type="entry name" value="Glyco_transf_7N"/>
    <property type="match status" value="1"/>
</dbReference>
<feature type="chain" id="PRO_5003352545" description="Beta-1,4-galactosyltransferase" evidence="12">
    <location>
        <begin position="24"/>
        <end position="327"/>
    </location>
</feature>
<comment type="subcellular location">
    <subcellularLocation>
        <location evidence="1">Membrane</location>
        <topology evidence="1">Single-pass type II membrane protein</topology>
    </subcellularLocation>
</comment>
<reference evidence="15" key="2">
    <citation type="journal article" date="2008" name="Genome Biol.">
        <title>Improved genome assembly and evidence-based global gene model set for the chordate Ciona intestinalis: new insight into intron and operon populations.</title>
        <authorList>
            <person name="Satou Y."/>
            <person name="Mineta K."/>
            <person name="Ogasawara M."/>
            <person name="Sasakura Y."/>
            <person name="Shoguchi E."/>
            <person name="Ueno K."/>
            <person name="Yamada L."/>
            <person name="Matsumoto J."/>
            <person name="Wasserscheid J."/>
            <person name="Dewar K."/>
            <person name="Wiley G.B."/>
            <person name="Macmil S.L."/>
            <person name="Roe B.A."/>
            <person name="Zeller R.W."/>
            <person name="Hastings K.E."/>
            <person name="Lemaire P."/>
            <person name="Lindquist E."/>
            <person name="Endo T."/>
            <person name="Hotta K."/>
            <person name="Inaba K."/>
        </authorList>
    </citation>
    <scope>NUCLEOTIDE SEQUENCE [LARGE SCALE GENOMIC DNA]</scope>
    <source>
        <strain evidence="15">wild type</strain>
    </source>
</reference>
<keyword evidence="5 11" id="KW-0808">Transferase</keyword>
<evidence type="ECO:0000313" key="15">
    <source>
        <dbReference type="Ensembl" id="ENSCINP00000004519.2"/>
    </source>
</evidence>
<evidence type="ECO:0000256" key="9">
    <source>
        <dbReference type="ARBA" id="ARBA00023136"/>
    </source>
</evidence>
<keyword evidence="12" id="KW-0732">Signal</keyword>